<evidence type="ECO:0000313" key="4">
    <source>
        <dbReference type="Proteomes" id="UP000490939"/>
    </source>
</evidence>
<feature type="region of interest" description="Disordered" evidence="1">
    <location>
        <begin position="1385"/>
        <end position="1410"/>
    </location>
</feature>
<dbReference type="GO" id="GO:0005085">
    <property type="term" value="F:guanyl-nucleotide exchange factor activity"/>
    <property type="evidence" value="ECO:0007669"/>
    <property type="project" value="InterPro"/>
</dbReference>
<feature type="domain" description="DH" evidence="2">
    <location>
        <begin position="335"/>
        <end position="598"/>
    </location>
</feature>
<feature type="region of interest" description="Disordered" evidence="1">
    <location>
        <begin position="1039"/>
        <end position="1059"/>
    </location>
</feature>
<dbReference type="EMBL" id="WNWR01000030">
    <property type="protein sequence ID" value="KAE9993438.1"/>
    <property type="molecule type" value="Genomic_DNA"/>
</dbReference>
<gene>
    <name evidence="3" type="ORF">EG327_005209</name>
</gene>
<dbReference type="SUPFAM" id="SSF89895">
    <property type="entry name" value="FYSH domain"/>
    <property type="match status" value="1"/>
</dbReference>
<name>A0A8H3VV30_VENIN</name>
<dbReference type="SUPFAM" id="SSF48065">
    <property type="entry name" value="DBL homology domain (DH-domain)"/>
    <property type="match status" value="1"/>
</dbReference>
<evidence type="ECO:0000256" key="1">
    <source>
        <dbReference type="SAM" id="MobiDB-lite"/>
    </source>
</evidence>
<feature type="compositionally biased region" description="Polar residues" evidence="1">
    <location>
        <begin position="1001"/>
        <end position="1011"/>
    </location>
</feature>
<keyword evidence="4" id="KW-1185">Reference proteome</keyword>
<feature type="compositionally biased region" description="Low complexity" evidence="1">
    <location>
        <begin position="44"/>
        <end position="54"/>
    </location>
</feature>
<protein>
    <recommendedName>
        <fullName evidence="2">DH domain-containing protein</fullName>
    </recommendedName>
</protein>
<dbReference type="SMART" id="SM00325">
    <property type="entry name" value="RhoGEF"/>
    <property type="match status" value="1"/>
</dbReference>
<feature type="region of interest" description="Disordered" evidence="1">
    <location>
        <begin position="84"/>
        <end position="151"/>
    </location>
</feature>
<comment type="caution">
    <text evidence="3">The sequence shown here is derived from an EMBL/GenBank/DDBJ whole genome shotgun (WGS) entry which is preliminary data.</text>
</comment>
<feature type="compositionally biased region" description="Polar residues" evidence="1">
    <location>
        <begin position="1385"/>
        <end position="1403"/>
    </location>
</feature>
<sequence length="1682" mass="188889">MAYVLSLPSTNPLERPFANPLCMRSCSSFTSQASLGTVRHHTPRSVSAASARSALSTPNGLRSRHDENSHPRLASRSLFSLIHDLNNATPPGPSSGQVSRQASWGSSRSASPVPTPGELRMLKRKIARLRVSRTTQESADTPRGSVSDDALDVESPHEAMETTIAVNIVEQINVPVGDEPLELEELEDHQEEVEEEDAAKKIPEQLPFKRWLSTLRRKNQQRHQDVLSHLQSPAFDEAYRLPPLESPRQHSARHAGHRQSLSLTSSIGLLTAVKSASMTWTATSLATKSRVDTRSARLRGDNRSSRFSDVRMSFESTAPSVENAIDEKAWARSVQRRKIVEELLYSEENYIVDMKALVNVYFTVLATMPTMTLQRRKNIQKSVTQIVQLHEELLAELHKMVPNSEATEDDIMPRPQRRKAKHFRWHSAESVPSRPNLRAMGHRVRHSIDASRPAILQVGGVIVNTSIVLNVAKVFDRFMSRFLTYEAYAANNEVMEEDASSTSRLIPTWPAYERGVEALASSTNSIYHHEARNRKGLTFSDLLIKASVQIPIQRICKYPLFFQDLAKHTPACDDPVAHAELQKVLFRLQETANEINTARDNPLVRKLIETTWILQDRLVFKQIKNDGEVPVQRLLGHVVLCGVLHVAYDTHNGIKGDYMISILYRSSLVLALVNKNLATYDVFAVMSLNNARLDDSDNGRGLQCHTAPHTWKFIFESNQRQYEVIMSACSEEEEEQWKAQIRTRIETENRNVVDGLATPFVLLPTDLRSLGPAFEANGSFTRRKSIHRAATLGTKTNLHQVIIKNTHAQKPGNNDSESSLPVLRSQSHMSSGHVPTLAPRRAERIRLETVLSEVWSRDVLPYPGMVSRRPDNPIRASANSVMRKLSMASIASNFSKRSASFASFSHHRLNETSIIPPNPLPPLPCTRPKRTLVKRPCPNSGPLVDFHSAPTAFLPEDFELNPPSLDGRRRRRANRAATSERSMTGRPMTPIRMFMEKSQETTKVSRVSTIIESPPARQLSPSETRTGASIATVVHTPVKGDSRAHHTPIKGPTKARSETQQTKIHYKGTEDDFIILVESEEAVKKWKEDKTIPLVDVVQSFDVFTTGKHGAQGELNRASNAVLENEFGTKNSEDAVKAIIEKGQVQEVQSSGRQVSISKNTMEPGQERPLPIRNGNLDKLPINQSNTEGIIDRRNRSNLAVANPNHNPACTDQATQNSTEQDIIAVELPPFLRIPTEMRAKIFQYLLPNKSQNIEPTSVLYARREFLKEQRDEMYRRMVRYAHAQHRGYNALIGYSQFYGPSDPELHNTRFEIPFSTEEFAVPCDFSVEAFGDVYDMPETDGSSSSSFGDGISWYPPPSNAASASPPPLTEKLTAELEAIFGQTSTPEESSFWPDSTSSNRPHSNIFIDPPTPDQLTKIKKALKEEQYDALPTNTTLSLMTTHSLFATEIATILYEEYTFDIRVHDNGVDFLHLPRINTYEYFGNELAEQMAHFQAEGHFCLKRMRHVCFVLVGGDVKERTGAWRMRKNVQDLVGMLGDDLASLDIRFSGDDEFWIVNEEEKGVRARLGVKDVSVVEMVCSPLAAGLSGVGKVEVSLPEGLEEVEALIEWKKWFRSKIVGGGEVEKDGARELKEIAMFEATREWEYRQEILNGGKSYAYLEEMDVDMEDEEDAEMEDGIETD</sequence>
<proteinExistence type="predicted"/>
<evidence type="ECO:0000259" key="2">
    <source>
        <dbReference type="PROSITE" id="PS50010"/>
    </source>
</evidence>
<dbReference type="GO" id="GO:0005737">
    <property type="term" value="C:cytoplasm"/>
    <property type="evidence" value="ECO:0007669"/>
    <property type="project" value="TreeGrafter"/>
</dbReference>
<dbReference type="InterPro" id="IPR000219">
    <property type="entry name" value="DH_dom"/>
</dbReference>
<reference evidence="3 4" key="1">
    <citation type="submission" date="2019-07" db="EMBL/GenBank/DDBJ databases">
        <title>Venturia inaequalis Genome Resource.</title>
        <authorList>
            <person name="Lichtner F.J."/>
        </authorList>
    </citation>
    <scope>NUCLEOTIDE SEQUENCE [LARGE SCALE GENOMIC DNA]</scope>
    <source>
        <strain evidence="3 4">DMI_063113</strain>
    </source>
</reference>
<dbReference type="PROSITE" id="PS50010">
    <property type="entry name" value="DH_2"/>
    <property type="match status" value="1"/>
</dbReference>
<organism evidence="3 4">
    <name type="scientific">Venturia inaequalis</name>
    <name type="common">Apple scab fungus</name>
    <dbReference type="NCBI Taxonomy" id="5025"/>
    <lineage>
        <taxon>Eukaryota</taxon>
        <taxon>Fungi</taxon>
        <taxon>Dikarya</taxon>
        <taxon>Ascomycota</taxon>
        <taxon>Pezizomycotina</taxon>
        <taxon>Dothideomycetes</taxon>
        <taxon>Pleosporomycetidae</taxon>
        <taxon>Venturiales</taxon>
        <taxon>Venturiaceae</taxon>
        <taxon>Venturia</taxon>
    </lineage>
</organism>
<feature type="region of interest" description="Disordered" evidence="1">
    <location>
        <begin position="998"/>
        <end position="1024"/>
    </location>
</feature>
<dbReference type="InterPro" id="IPR036786">
    <property type="entry name" value="Ribosome_mat_SBDS_N_sf"/>
</dbReference>
<feature type="region of interest" description="Disordered" evidence="1">
    <location>
        <begin position="955"/>
        <end position="983"/>
    </location>
</feature>
<dbReference type="Proteomes" id="UP000490939">
    <property type="component" value="Unassembled WGS sequence"/>
</dbReference>
<dbReference type="PANTHER" id="PTHR45818:SF3">
    <property type="entry name" value="PROTEIN VAV"/>
    <property type="match status" value="1"/>
</dbReference>
<dbReference type="Gene3D" id="3.30.1250.10">
    <property type="entry name" value="Ribosome maturation protein SBDS, N-terminal domain"/>
    <property type="match status" value="1"/>
</dbReference>
<feature type="compositionally biased region" description="Polar residues" evidence="1">
    <location>
        <begin position="86"/>
        <end position="112"/>
    </location>
</feature>
<dbReference type="InterPro" id="IPR019783">
    <property type="entry name" value="SDO1/SBDS_N"/>
</dbReference>
<feature type="region of interest" description="Disordered" evidence="1">
    <location>
        <begin position="34"/>
        <end position="70"/>
    </location>
</feature>
<dbReference type="Pfam" id="PF00621">
    <property type="entry name" value="RhoGEF"/>
    <property type="match status" value="1"/>
</dbReference>
<dbReference type="PANTHER" id="PTHR45818">
    <property type="entry name" value="PROTEIN VAV"/>
    <property type="match status" value="1"/>
</dbReference>
<accession>A0A8H3VV30</accession>
<dbReference type="InterPro" id="IPR035899">
    <property type="entry name" value="DBL_dom_sf"/>
</dbReference>
<feature type="compositionally biased region" description="Polar residues" evidence="1">
    <location>
        <begin position="1150"/>
        <end position="1163"/>
    </location>
</feature>
<feature type="compositionally biased region" description="Basic residues" evidence="1">
    <location>
        <begin position="122"/>
        <end position="131"/>
    </location>
</feature>
<dbReference type="Pfam" id="PF01172">
    <property type="entry name" value="SBDS_N"/>
    <property type="match status" value="1"/>
</dbReference>
<feature type="region of interest" description="Disordered" evidence="1">
    <location>
        <begin position="1150"/>
        <end position="1181"/>
    </location>
</feature>
<dbReference type="Gene3D" id="1.20.900.10">
    <property type="entry name" value="Dbl homology (DH) domain"/>
    <property type="match status" value="1"/>
</dbReference>
<evidence type="ECO:0000313" key="3">
    <source>
        <dbReference type="EMBL" id="KAE9993438.1"/>
    </source>
</evidence>